<feature type="domain" description="NAD(P)-binding" evidence="1">
    <location>
        <begin position="13"/>
        <end position="328"/>
    </location>
</feature>
<dbReference type="RefSeq" id="WP_133881894.1">
    <property type="nucleotide sequence ID" value="NZ_MWIN01000029.1"/>
</dbReference>
<dbReference type="Pfam" id="PF16363">
    <property type="entry name" value="GDP_Man_Dehyd"/>
    <property type="match status" value="1"/>
</dbReference>
<keyword evidence="3" id="KW-1185">Reference proteome</keyword>
<dbReference type="Gene3D" id="3.40.50.720">
    <property type="entry name" value="NAD(P)-binding Rossmann-like Domain"/>
    <property type="match status" value="1"/>
</dbReference>
<dbReference type="InterPro" id="IPR013445">
    <property type="entry name" value="CDP_4_6_deHydtase"/>
</dbReference>
<evidence type="ECO:0000313" key="2">
    <source>
        <dbReference type="EMBL" id="TDU28342.1"/>
    </source>
</evidence>
<evidence type="ECO:0000259" key="1">
    <source>
        <dbReference type="Pfam" id="PF16363"/>
    </source>
</evidence>
<gene>
    <name evidence="2" type="ORF">DFR24_2711</name>
</gene>
<dbReference type="NCBIfam" id="TIGR02622">
    <property type="entry name" value="CDP_4_6_dhtase"/>
    <property type="match status" value="1"/>
</dbReference>
<comment type="caution">
    <text evidence="2">The sequence shown here is derived from an EMBL/GenBank/DDBJ whole genome shotgun (WGS) entry which is preliminary data.</text>
</comment>
<sequence length="362" mass="39986">MSEDPFWSGKRVLVTGHTGFKGGWLSLWLQELGSRVTGFSLPAPPTEPNLFTVANVGASMHSIPGDIRDAAALRDAVAQARPEIVFHLAAQPLVRRSYAEPVETYSTNVLGTVQVLDALRAAPGLRAIVVVTTDKCYENNDRPQAFREDDRLGGHDPYSSSKACAELVAQSFRDSYFPVSRHAEHGVGLATARAGNVIGGGDWADDRLIPDALRAVDRGVTLSLRNPRATRPWQHVLEPVCGYLTLAKALWEHGPSKAQAWNFGPFAEDARDVGWIVREFQTQSGLPLSWNVAEGPHPHEAQWLELDWSKAERELGWRPRWRVHHALHQTATWHQAHAAGQQMRAFTVAQIREYAASSLIAP</sequence>
<proteinExistence type="predicted"/>
<dbReference type="EMBL" id="SOBT01000009">
    <property type="protein sequence ID" value="TDU28342.1"/>
    <property type="molecule type" value="Genomic_DNA"/>
</dbReference>
<organism evidence="2 3">
    <name type="scientific">Panacagrimonas perspica</name>
    <dbReference type="NCBI Taxonomy" id="381431"/>
    <lineage>
        <taxon>Bacteria</taxon>
        <taxon>Pseudomonadati</taxon>
        <taxon>Pseudomonadota</taxon>
        <taxon>Gammaproteobacteria</taxon>
        <taxon>Nevskiales</taxon>
        <taxon>Nevskiaceae</taxon>
        <taxon>Panacagrimonas</taxon>
    </lineage>
</organism>
<dbReference type="Gene3D" id="3.90.25.10">
    <property type="entry name" value="UDP-galactose 4-epimerase, domain 1"/>
    <property type="match status" value="1"/>
</dbReference>
<name>A0A4S3K0B4_9GAMM</name>
<dbReference type="InterPro" id="IPR036291">
    <property type="entry name" value="NAD(P)-bd_dom_sf"/>
</dbReference>
<dbReference type="Proteomes" id="UP000295341">
    <property type="component" value="Unassembled WGS sequence"/>
</dbReference>
<dbReference type="AlphaFoldDB" id="A0A4S3K0B4"/>
<dbReference type="InterPro" id="IPR016040">
    <property type="entry name" value="NAD(P)-bd_dom"/>
</dbReference>
<dbReference type="CDD" id="cd05252">
    <property type="entry name" value="CDP_GD_SDR_e"/>
    <property type="match status" value="1"/>
</dbReference>
<protein>
    <submittedName>
        <fullName evidence="2">CDP-glucose 4,6-dehydratase</fullName>
    </submittedName>
</protein>
<evidence type="ECO:0000313" key="3">
    <source>
        <dbReference type="Proteomes" id="UP000295341"/>
    </source>
</evidence>
<dbReference type="SUPFAM" id="SSF51735">
    <property type="entry name" value="NAD(P)-binding Rossmann-fold domains"/>
    <property type="match status" value="1"/>
</dbReference>
<dbReference type="OrthoDB" id="9779041at2"/>
<reference evidence="2 3" key="1">
    <citation type="submission" date="2019-03" db="EMBL/GenBank/DDBJ databases">
        <title>Genomic Encyclopedia of Type Strains, Phase IV (KMG-IV): sequencing the most valuable type-strain genomes for metagenomic binning, comparative biology and taxonomic classification.</title>
        <authorList>
            <person name="Goeker M."/>
        </authorList>
    </citation>
    <scope>NUCLEOTIDE SEQUENCE [LARGE SCALE GENOMIC DNA]</scope>
    <source>
        <strain evidence="2 3">DSM 26377</strain>
    </source>
</reference>
<accession>A0A4S3K0B4</accession>
<dbReference type="PANTHER" id="PTHR43000">
    <property type="entry name" value="DTDP-D-GLUCOSE 4,6-DEHYDRATASE-RELATED"/>
    <property type="match status" value="1"/>
</dbReference>